<reference evidence="1 2" key="1">
    <citation type="journal article" date="2021" name="Sci. Rep.">
        <title>Genome sequencing of the multicellular alga Astrephomene provides insights into convergent evolution of germ-soma differentiation.</title>
        <authorList>
            <person name="Yamashita S."/>
            <person name="Yamamoto K."/>
            <person name="Matsuzaki R."/>
            <person name="Suzuki S."/>
            <person name="Yamaguchi H."/>
            <person name="Hirooka S."/>
            <person name="Minakuchi Y."/>
            <person name="Miyagishima S."/>
            <person name="Kawachi M."/>
            <person name="Toyoda A."/>
            <person name="Nozaki H."/>
        </authorList>
    </citation>
    <scope>NUCLEOTIDE SEQUENCE [LARGE SCALE GENOMIC DNA]</scope>
    <source>
        <strain evidence="1 2">NIES-4017</strain>
    </source>
</reference>
<sequence>MLIQRLSPRRSLPARNRDAGIPAVRPCRAVRTQLFRRDAPTLVEEAPFEDANQPSKRQRDQIKRTLQELGFTEQAADILAYGKITNSNADLLIGDIRASFGIYQPPPPQGPVETVQNSVQDLLSRVRLPFLGILLATGLAATAFSQQVTGLLV</sequence>
<gene>
    <name evidence="1" type="ORF">Agub_g3603</name>
</gene>
<dbReference type="EMBL" id="BMAR01000003">
    <property type="protein sequence ID" value="GFR42723.1"/>
    <property type="molecule type" value="Genomic_DNA"/>
</dbReference>
<proteinExistence type="predicted"/>
<evidence type="ECO:0000313" key="1">
    <source>
        <dbReference type="EMBL" id="GFR42723.1"/>
    </source>
</evidence>
<accession>A0AAD3HJA1</accession>
<dbReference type="Proteomes" id="UP001054857">
    <property type="component" value="Unassembled WGS sequence"/>
</dbReference>
<evidence type="ECO:0000313" key="2">
    <source>
        <dbReference type="Proteomes" id="UP001054857"/>
    </source>
</evidence>
<keyword evidence="2" id="KW-1185">Reference proteome</keyword>
<protein>
    <submittedName>
        <fullName evidence="1">Uncharacterized protein</fullName>
    </submittedName>
</protein>
<dbReference type="AlphaFoldDB" id="A0AAD3HJA1"/>
<organism evidence="1 2">
    <name type="scientific">Astrephomene gubernaculifera</name>
    <dbReference type="NCBI Taxonomy" id="47775"/>
    <lineage>
        <taxon>Eukaryota</taxon>
        <taxon>Viridiplantae</taxon>
        <taxon>Chlorophyta</taxon>
        <taxon>core chlorophytes</taxon>
        <taxon>Chlorophyceae</taxon>
        <taxon>CS clade</taxon>
        <taxon>Chlamydomonadales</taxon>
        <taxon>Astrephomenaceae</taxon>
        <taxon>Astrephomene</taxon>
    </lineage>
</organism>
<comment type="caution">
    <text evidence="1">The sequence shown here is derived from an EMBL/GenBank/DDBJ whole genome shotgun (WGS) entry which is preliminary data.</text>
</comment>
<name>A0AAD3HJA1_9CHLO</name>